<reference evidence="2 3" key="1">
    <citation type="submission" date="2017-02" db="EMBL/GenBank/DDBJ databases">
        <title>Whole genome sequencing of Metallibacterium scheffleri DSM 24874 (T).</title>
        <authorList>
            <person name="Kumar S."/>
            <person name="Patil P."/>
            <person name="Patil P.B."/>
        </authorList>
    </citation>
    <scope>NUCLEOTIDE SEQUENCE [LARGE SCALE GENOMIC DNA]</scope>
    <source>
        <strain evidence="2 3">DSM 24874</strain>
    </source>
</reference>
<gene>
    <name evidence="2" type="ORF">B1806_15535</name>
</gene>
<feature type="transmembrane region" description="Helical" evidence="1">
    <location>
        <begin position="111"/>
        <end position="128"/>
    </location>
</feature>
<dbReference type="RefSeq" id="WP_136256601.1">
    <property type="nucleotide sequence ID" value="NZ_LDOS01000005.1"/>
</dbReference>
<feature type="transmembrane region" description="Helical" evidence="1">
    <location>
        <begin position="46"/>
        <end position="66"/>
    </location>
</feature>
<sequence length="134" mass="14148">MTSSDHPDASARLTEPALWQRAIEWCVVVPIVIVILHVMPQITQGTISWGAAAVLGCGSFVLYSVLRATVATGLHYPKTSWGYAARIFAIGLLGAGVGGIVNTIVRSPGLQTSLTLAIVIGMVGALPTRPRRRS</sequence>
<keyword evidence="1" id="KW-0472">Membrane</keyword>
<keyword evidence="1" id="KW-0812">Transmembrane</keyword>
<organism evidence="2 3">
    <name type="scientific">Metallibacterium scheffleri</name>
    <dbReference type="NCBI Taxonomy" id="993689"/>
    <lineage>
        <taxon>Bacteria</taxon>
        <taxon>Pseudomonadati</taxon>
        <taxon>Pseudomonadota</taxon>
        <taxon>Gammaproteobacteria</taxon>
        <taxon>Lysobacterales</taxon>
        <taxon>Rhodanobacteraceae</taxon>
        <taxon>Metallibacterium</taxon>
    </lineage>
</organism>
<name>A0A4S3KEM6_9GAMM</name>
<keyword evidence="1" id="KW-1133">Transmembrane helix</keyword>
<comment type="caution">
    <text evidence="2">The sequence shown here is derived from an EMBL/GenBank/DDBJ whole genome shotgun (WGS) entry which is preliminary data.</text>
</comment>
<evidence type="ECO:0000313" key="2">
    <source>
        <dbReference type="EMBL" id="THD06995.1"/>
    </source>
</evidence>
<dbReference type="AlphaFoldDB" id="A0A4S3KEM6"/>
<feature type="transmembrane region" description="Helical" evidence="1">
    <location>
        <begin position="87"/>
        <end position="105"/>
    </location>
</feature>
<proteinExistence type="predicted"/>
<feature type="transmembrane region" description="Helical" evidence="1">
    <location>
        <begin position="22"/>
        <end position="40"/>
    </location>
</feature>
<evidence type="ECO:0000256" key="1">
    <source>
        <dbReference type="SAM" id="Phobius"/>
    </source>
</evidence>
<dbReference type="EMBL" id="MWQO01000069">
    <property type="protein sequence ID" value="THD06995.1"/>
    <property type="molecule type" value="Genomic_DNA"/>
</dbReference>
<dbReference type="Proteomes" id="UP000307749">
    <property type="component" value="Unassembled WGS sequence"/>
</dbReference>
<keyword evidence="3" id="KW-1185">Reference proteome</keyword>
<accession>A0A4S3KEM6</accession>
<evidence type="ECO:0000313" key="3">
    <source>
        <dbReference type="Proteomes" id="UP000307749"/>
    </source>
</evidence>
<protein>
    <submittedName>
        <fullName evidence="2">Uncharacterized protein</fullName>
    </submittedName>
</protein>